<keyword evidence="2" id="KW-0732">Signal</keyword>
<dbReference type="PROSITE" id="PS50245">
    <property type="entry name" value="CAP_GLY_2"/>
    <property type="match status" value="1"/>
</dbReference>
<feature type="domain" description="CAP-Gly" evidence="3">
    <location>
        <begin position="430"/>
        <end position="472"/>
    </location>
</feature>
<feature type="compositionally biased region" description="Low complexity" evidence="1">
    <location>
        <begin position="299"/>
        <end position="312"/>
    </location>
</feature>
<dbReference type="Gene3D" id="2.30.30.190">
    <property type="entry name" value="CAP Gly-rich-like domain"/>
    <property type="match status" value="1"/>
</dbReference>
<gene>
    <name evidence="4" type="ORF">RRG08_056069</name>
</gene>
<dbReference type="InterPro" id="IPR036859">
    <property type="entry name" value="CAP-Gly_dom_sf"/>
</dbReference>
<proteinExistence type="predicted"/>
<feature type="compositionally biased region" description="Low complexity" evidence="1">
    <location>
        <begin position="129"/>
        <end position="139"/>
    </location>
</feature>
<evidence type="ECO:0000259" key="3">
    <source>
        <dbReference type="PROSITE" id="PS50245"/>
    </source>
</evidence>
<dbReference type="PANTHER" id="PTHR18916">
    <property type="entry name" value="DYNACTIN 1-RELATED MICROTUBULE-BINDING"/>
    <property type="match status" value="1"/>
</dbReference>
<reference evidence="4" key="1">
    <citation type="journal article" date="2023" name="G3 (Bethesda)">
        <title>A reference genome for the long-term kleptoplast-retaining sea slug Elysia crispata morphotype clarki.</title>
        <authorList>
            <person name="Eastman K.E."/>
            <person name="Pendleton A.L."/>
            <person name="Shaikh M.A."/>
            <person name="Suttiyut T."/>
            <person name="Ogas R."/>
            <person name="Tomko P."/>
            <person name="Gavelis G."/>
            <person name="Widhalm J.R."/>
            <person name="Wisecaver J.H."/>
        </authorList>
    </citation>
    <scope>NUCLEOTIDE SEQUENCE</scope>
    <source>
        <strain evidence="4">ECLA1</strain>
    </source>
</reference>
<organism evidence="4 5">
    <name type="scientific">Elysia crispata</name>
    <name type="common">lettuce slug</name>
    <dbReference type="NCBI Taxonomy" id="231223"/>
    <lineage>
        <taxon>Eukaryota</taxon>
        <taxon>Metazoa</taxon>
        <taxon>Spiralia</taxon>
        <taxon>Lophotrochozoa</taxon>
        <taxon>Mollusca</taxon>
        <taxon>Gastropoda</taxon>
        <taxon>Heterobranchia</taxon>
        <taxon>Euthyneura</taxon>
        <taxon>Panpulmonata</taxon>
        <taxon>Sacoglossa</taxon>
        <taxon>Placobranchoidea</taxon>
        <taxon>Plakobranchidae</taxon>
        <taxon>Elysia</taxon>
    </lineage>
</organism>
<protein>
    <recommendedName>
        <fullName evidence="3">CAP-Gly domain-containing protein</fullName>
    </recommendedName>
</protein>
<feature type="signal peptide" evidence="2">
    <location>
        <begin position="1"/>
        <end position="18"/>
    </location>
</feature>
<name>A0AAE1DDZ3_9GAST</name>
<feature type="compositionally biased region" description="Basic and acidic residues" evidence="1">
    <location>
        <begin position="227"/>
        <end position="246"/>
    </location>
</feature>
<feature type="compositionally biased region" description="Acidic residues" evidence="1">
    <location>
        <begin position="58"/>
        <end position="67"/>
    </location>
</feature>
<dbReference type="EMBL" id="JAWDGP010004234">
    <property type="protein sequence ID" value="KAK3766395.1"/>
    <property type="molecule type" value="Genomic_DNA"/>
</dbReference>
<sequence length="536" mass="56730">MGCLTVLYHFLSLHAADTATPKSLLSPLSAAGKVLVKPMRTLLEEQQSRPLIDGHQDEGEETEDEDFGAEHHGHQDGSAENTSAPSDDHTLENDTSRSTDDSDEGGQEAGSQQEGGGASQKLSGATIMTPSSTTDSLTDTHGKGYTPSMTSSGYGSQAVSTLTLSSEDSASIKSMEEQIGVTAAGDLRPHRKLTSAEHSADSEEMEEATGEGNQSQLTERSEEEAESCDHYSENAMEELERLKQNEEENDECGDKYSQLQSSSQAVEIDGQRSAMSSSPSPLPPLPPTVVTPRNKGGKSSPLSSSLSPSSSPTPWEGNSTSGKKIIAHGGGNRRKGSGVRPRPMSMVVSPQAEILTRAWQEDSDSCPGSSEEHLGGSSEDAMSECSFGSRADLDRLLDGPVPAWVQSGQPASVASSRGGPPKSGLIRFVGSVEFANGTWVGMELDLPEGKNDGSVKGVRYFQCRPRHGVFVRPDKLIWMDASKRKNSRKGTGSNMAKEANNRRSLPGLGGSLTNLNVGGGPGGYMRGTTASSLKRK</sequence>
<feature type="region of interest" description="Disordered" evidence="1">
    <location>
        <begin position="359"/>
        <end position="383"/>
    </location>
</feature>
<dbReference type="SUPFAM" id="SSF74924">
    <property type="entry name" value="Cap-Gly domain"/>
    <property type="match status" value="1"/>
</dbReference>
<feature type="region of interest" description="Disordered" evidence="1">
    <location>
        <begin position="484"/>
        <end position="536"/>
    </location>
</feature>
<feature type="compositionally biased region" description="Basic and acidic residues" evidence="1">
    <location>
        <begin position="68"/>
        <end position="77"/>
    </location>
</feature>
<dbReference type="AlphaFoldDB" id="A0AAE1DDZ3"/>
<feature type="compositionally biased region" description="Basic and acidic residues" evidence="1">
    <location>
        <begin position="86"/>
        <end position="100"/>
    </location>
</feature>
<dbReference type="Proteomes" id="UP001283361">
    <property type="component" value="Unassembled WGS sequence"/>
</dbReference>
<keyword evidence="5" id="KW-1185">Reference proteome</keyword>
<feature type="region of interest" description="Disordered" evidence="1">
    <location>
        <begin position="45"/>
        <end position="346"/>
    </location>
</feature>
<evidence type="ECO:0000313" key="4">
    <source>
        <dbReference type="EMBL" id="KAK3766395.1"/>
    </source>
</evidence>
<feature type="compositionally biased region" description="Pro residues" evidence="1">
    <location>
        <begin position="280"/>
        <end position="289"/>
    </location>
</feature>
<comment type="caution">
    <text evidence="4">The sequence shown here is derived from an EMBL/GenBank/DDBJ whole genome shotgun (WGS) entry which is preliminary data.</text>
</comment>
<dbReference type="Pfam" id="PF01302">
    <property type="entry name" value="CAP_GLY"/>
    <property type="match status" value="1"/>
</dbReference>
<accession>A0AAE1DDZ3</accession>
<dbReference type="SMART" id="SM01052">
    <property type="entry name" value="CAP_GLY"/>
    <property type="match status" value="1"/>
</dbReference>
<feature type="compositionally biased region" description="Basic and acidic residues" evidence="1">
    <location>
        <begin position="45"/>
        <end position="57"/>
    </location>
</feature>
<feature type="chain" id="PRO_5041906466" description="CAP-Gly domain-containing protein" evidence="2">
    <location>
        <begin position="19"/>
        <end position="536"/>
    </location>
</feature>
<dbReference type="InterPro" id="IPR000938">
    <property type="entry name" value="CAP-Gly_domain"/>
</dbReference>
<evidence type="ECO:0000256" key="2">
    <source>
        <dbReference type="SAM" id="SignalP"/>
    </source>
</evidence>
<dbReference type="PROSITE" id="PS00845">
    <property type="entry name" value="CAP_GLY_1"/>
    <property type="match status" value="1"/>
</dbReference>
<evidence type="ECO:0000313" key="5">
    <source>
        <dbReference type="Proteomes" id="UP001283361"/>
    </source>
</evidence>
<evidence type="ECO:0000256" key="1">
    <source>
        <dbReference type="SAM" id="MobiDB-lite"/>
    </source>
</evidence>
<feature type="compositionally biased region" description="Polar residues" evidence="1">
    <location>
        <begin position="147"/>
        <end position="172"/>
    </location>
</feature>